<dbReference type="GO" id="GO:0016757">
    <property type="term" value="F:glycosyltransferase activity"/>
    <property type="evidence" value="ECO:0007669"/>
    <property type="project" value="UniProtKB-KW"/>
</dbReference>
<keyword evidence="3" id="KW-0328">Glycosyltransferase</keyword>
<dbReference type="Proteomes" id="UP000060487">
    <property type="component" value="Unassembled WGS sequence"/>
</dbReference>
<dbReference type="Pfam" id="PF13439">
    <property type="entry name" value="Glyco_transf_4"/>
    <property type="match status" value="1"/>
</dbReference>
<evidence type="ECO:0000259" key="1">
    <source>
        <dbReference type="Pfam" id="PF00534"/>
    </source>
</evidence>
<gene>
    <name evidence="3" type="ORF">ASN18_2338</name>
</gene>
<protein>
    <submittedName>
        <fullName evidence="3">Glycosyl transferase</fullName>
        <ecNumber evidence="3">2.4.-.-</ecNumber>
    </submittedName>
</protein>
<dbReference type="InterPro" id="IPR028098">
    <property type="entry name" value="Glyco_trans_4-like_N"/>
</dbReference>
<comment type="caution">
    <text evidence="3">The sequence shown here is derived from an EMBL/GenBank/DDBJ whole genome shotgun (WGS) entry which is preliminary data.</text>
</comment>
<dbReference type="SUPFAM" id="SSF53756">
    <property type="entry name" value="UDP-Glycosyltransferase/glycogen phosphorylase"/>
    <property type="match status" value="1"/>
</dbReference>
<sequence>MTDKPSVLIIALSLRFGGAEVRVIETAALLHGKCQYGVVTLKDTPLQQKLQERGLNTFPLSQSKANPFILFSIYNIIKKGGFSVVDAHNPQSQLWGLLAALFARTPLIICTVHSSYGHTEKGIRKVLYELILKLNIVFDTAFLSVSEAVSIYLTGLGARRITLSPNGISIPETGRAGALREKHRAAFGLSKDDFVIISVGRLEPVKGHVYLIEAVSELRKAGKSVKCLIIGEGRYEETLKERITALGMANEIRLVGFRTDVEALLPMADVFCMPSLSEGLPYALLEACAVGLPIVASGVGGIAHFLKNMETAVLVKPENVPGLVEGIRYVMEKPQESKHMGMAGYALVKNRFSIESMHRLMLEVYGLS</sequence>
<reference evidence="3 4" key="1">
    <citation type="submission" date="2015-11" db="EMBL/GenBank/DDBJ databases">
        <authorList>
            <person name="Lin W."/>
        </authorList>
    </citation>
    <scope>NUCLEOTIDE SEQUENCE [LARGE SCALE GENOMIC DNA]</scope>
    <source>
        <strain evidence="3 4">HCH-1</strain>
    </source>
</reference>
<dbReference type="PANTHER" id="PTHR12526">
    <property type="entry name" value="GLYCOSYLTRANSFERASE"/>
    <property type="match status" value="1"/>
</dbReference>
<proteinExistence type="predicted"/>
<evidence type="ECO:0000313" key="3">
    <source>
        <dbReference type="EMBL" id="KWT82977.1"/>
    </source>
</evidence>
<feature type="domain" description="Glycosyltransferase subfamily 4-like N-terminal" evidence="2">
    <location>
        <begin position="16"/>
        <end position="169"/>
    </location>
</feature>
<dbReference type="EC" id="2.4.-.-" evidence="3"/>
<name>A0ABR5SHR9_9BACT</name>
<keyword evidence="3" id="KW-0808">Transferase</keyword>
<keyword evidence="4" id="KW-1185">Reference proteome</keyword>
<evidence type="ECO:0000313" key="4">
    <source>
        <dbReference type="Proteomes" id="UP000060487"/>
    </source>
</evidence>
<dbReference type="InterPro" id="IPR001296">
    <property type="entry name" value="Glyco_trans_1"/>
</dbReference>
<dbReference type="Gene3D" id="3.40.50.2000">
    <property type="entry name" value="Glycogen Phosphorylase B"/>
    <property type="match status" value="2"/>
</dbReference>
<dbReference type="RefSeq" id="WP_085052936.1">
    <property type="nucleotide sequence ID" value="NZ_LNQR01000081.1"/>
</dbReference>
<accession>A0ABR5SHR9</accession>
<evidence type="ECO:0000259" key="2">
    <source>
        <dbReference type="Pfam" id="PF13439"/>
    </source>
</evidence>
<dbReference type="Pfam" id="PF00534">
    <property type="entry name" value="Glycos_transf_1"/>
    <property type="match status" value="1"/>
</dbReference>
<feature type="domain" description="Glycosyl transferase family 1" evidence="1">
    <location>
        <begin position="180"/>
        <end position="345"/>
    </location>
</feature>
<dbReference type="PANTHER" id="PTHR12526:SF630">
    <property type="entry name" value="GLYCOSYLTRANSFERASE"/>
    <property type="match status" value="1"/>
</dbReference>
<dbReference type="EMBL" id="LNQR01000081">
    <property type="protein sequence ID" value="KWT82977.1"/>
    <property type="molecule type" value="Genomic_DNA"/>
</dbReference>
<organism evidence="3 4">
    <name type="scientific">Candidatus Magnetominusculus xianensis</name>
    <dbReference type="NCBI Taxonomy" id="1748249"/>
    <lineage>
        <taxon>Bacteria</taxon>
        <taxon>Pseudomonadati</taxon>
        <taxon>Nitrospirota</taxon>
        <taxon>Nitrospiria</taxon>
        <taxon>Nitrospirales</taxon>
        <taxon>Nitrospiraceae</taxon>
        <taxon>Candidatus Magnetominusculus</taxon>
    </lineage>
</organism>